<comment type="caution">
    <text evidence="1">The sequence shown here is derived from an EMBL/GenBank/DDBJ whole genome shotgun (WGS) entry which is preliminary data.</text>
</comment>
<keyword evidence="2" id="KW-1185">Reference proteome</keyword>
<evidence type="ECO:0000313" key="1">
    <source>
        <dbReference type="EMBL" id="KAK3249866.1"/>
    </source>
</evidence>
<dbReference type="EMBL" id="LGRX02027058">
    <property type="protein sequence ID" value="KAK3249866.1"/>
    <property type="molecule type" value="Genomic_DNA"/>
</dbReference>
<organism evidence="1 2">
    <name type="scientific">Cymbomonas tetramitiformis</name>
    <dbReference type="NCBI Taxonomy" id="36881"/>
    <lineage>
        <taxon>Eukaryota</taxon>
        <taxon>Viridiplantae</taxon>
        <taxon>Chlorophyta</taxon>
        <taxon>Pyramimonadophyceae</taxon>
        <taxon>Pyramimonadales</taxon>
        <taxon>Pyramimonadaceae</taxon>
        <taxon>Cymbomonas</taxon>
    </lineage>
</organism>
<gene>
    <name evidence="1" type="ORF">CYMTET_40725</name>
</gene>
<sequence>VALSPKKMRFAKHTGVFETAGLKRFVDGVISGFVRTVESSDLPKVVDTVPWDGGDGEQIVEEEFDLADLMAD</sequence>
<evidence type="ECO:0000313" key="2">
    <source>
        <dbReference type="Proteomes" id="UP001190700"/>
    </source>
</evidence>
<reference evidence="1 2" key="1">
    <citation type="journal article" date="2015" name="Genome Biol. Evol.">
        <title>Comparative Genomics of a Bacterivorous Green Alga Reveals Evolutionary Causalities and Consequences of Phago-Mixotrophic Mode of Nutrition.</title>
        <authorList>
            <person name="Burns J.A."/>
            <person name="Paasch A."/>
            <person name="Narechania A."/>
            <person name="Kim E."/>
        </authorList>
    </citation>
    <scope>NUCLEOTIDE SEQUENCE [LARGE SCALE GENOMIC DNA]</scope>
    <source>
        <strain evidence="1 2">PLY_AMNH</strain>
    </source>
</reference>
<feature type="non-terminal residue" evidence="1">
    <location>
        <position position="1"/>
    </location>
</feature>
<dbReference type="Proteomes" id="UP001190700">
    <property type="component" value="Unassembled WGS sequence"/>
</dbReference>
<proteinExistence type="predicted"/>
<name>A0AAE0C7F4_9CHLO</name>
<protein>
    <submittedName>
        <fullName evidence="1">Protein disulfide-isomerase 2-3</fullName>
    </submittedName>
</protein>
<dbReference type="AlphaFoldDB" id="A0AAE0C7F4"/>
<accession>A0AAE0C7F4</accession>